<protein>
    <submittedName>
        <fullName evidence="1">Uncharacterized protein</fullName>
    </submittedName>
</protein>
<accession>A0A8S5QTH6</accession>
<name>A0A8S5QTH6_9CAUD</name>
<sequence length="98" mass="11256">MTSTSQCLIGQNHWIGTQRFRCFWCPETTGCPYSLSKMYGNRRRGKGGEEKGGIRSTRCTKVVLGILSCISCTRYPIPYKVRKRKEYPKVFLPFPLSL</sequence>
<evidence type="ECO:0000313" key="1">
    <source>
        <dbReference type="EMBL" id="DAE22021.1"/>
    </source>
</evidence>
<dbReference type="EMBL" id="BK015724">
    <property type="protein sequence ID" value="DAE22021.1"/>
    <property type="molecule type" value="Genomic_DNA"/>
</dbReference>
<proteinExistence type="predicted"/>
<reference evidence="1" key="1">
    <citation type="journal article" date="2021" name="Proc. Natl. Acad. Sci. U.S.A.">
        <title>A Catalog of Tens of Thousands of Viruses from Human Metagenomes Reveals Hidden Associations with Chronic Diseases.</title>
        <authorList>
            <person name="Tisza M.J."/>
            <person name="Buck C.B."/>
        </authorList>
    </citation>
    <scope>NUCLEOTIDE SEQUENCE</scope>
    <source>
        <strain evidence="1">CtRnx2</strain>
    </source>
</reference>
<organism evidence="1">
    <name type="scientific">Podoviridae sp. ctRnx2</name>
    <dbReference type="NCBI Taxonomy" id="2826555"/>
    <lineage>
        <taxon>Viruses</taxon>
        <taxon>Duplodnaviria</taxon>
        <taxon>Heunggongvirae</taxon>
        <taxon>Uroviricota</taxon>
        <taxon>Caudoviricetes</taxon>
    </lineage>
</organism>